<keyword evidence="8" id="KW-1185">Reference proteome</keyword>
<gene>
    <name evidence="7" type="ORF">EB796_007412</name>
</gene>
<evidence type="ECO:0000256" key="4">
    <source>
        <dbReference type="ARBA" id="ARBA00022989"/>
    </source>
</evidence>
<dbReference type="Proteomes" id="UP000593567">
    <property type="component" value="Unassembled WGS sequence"/>
</dbReference>
<dbReference type="Pfam" id="PF04884">
    <property type="entry name" value="UVB_sens_prot"/>
    <property type="match status" value="1"/>
</dbReference>
<evidence type="ECO:0000256" key="3">
    <source>
        <dbReference type="ARBA" id="ARBA00022692"/>
    </source>
</evidence>
<accession>A0A7J7K7R0</accession>
<sequence>MNGAVVITERYGSSNRKRDYVSTGSDTLRVLEQENERFQSIGQMFETVFLPQGYPESVSSDYLKYQIYDTIQVGTFFYLFMEHLANT</sequence>
<name>A0A7J7K7R0_BUGNE</name>
<dbReference type="OrthoDB" id="364779at2759"/>
<protein>
    <submittedName>
        <fullName evidence="7">C16orf58</fullName>
    </submittedName>
</protein>
<keyword evidence="3" id="KW-0812">Transmembrane</keyword>
<dbReference type="PANTHER" id="PTHR12770:SF31">
    <property type="entry name" value="RUS FAMILY MEMBER 1"/>
    <property type="match status" value="1"/>
</dbReference>
<evidence type="ECO:0000259" key="6">
    <source>
        <dbReference type="Pfam" id="PF04884"/>
    </source>
</evidence>
<comment type="caution">
    <text evidence="7">The sequence shown here is derived from an EMBL/GenBank/DDBJ whole genome shotgun (WGS) entry which is preliminary data.</text>
</comment>
<comment type="similarity">
    <text evidence="2">Belongs to the RUS1 family.</text>
</comment>
<dbReference type="AlphaFoldDB" id="A0A7J7K7R0"/>
<evidence type="ECO:0000256" key="5">
    <source>
        <dbReference type="ARBA" id="ARBA00023136"/>
    </source>
</evidence>
<comment type="subcellular location">
    <subcellularLocation>
        <location evidence="1">Membrane</location>
    </subcellularLocation>
</comment>
<organism evidence="7 8">
    <name type="scientific">Bugula neritina</name>
    <name type="common">Brown bryozoan</name>
    <name type="synonym">Sertularia neritina</name>
    <dbReference type="NCBI Taxonomy" id="10212"/>
    <lineage>
        <taxon>Eukaryota</taxon>
        <taxon>Metazoa</taxon>
        <taxon>Spiralia</taxon>
        <taxon>Lophotrochozoa</taxon>
        <taxon>Bryozoa</taxon>
        <taxon>Gymnolaemata</taxon>
        <taxon>Cheilostomatida</taxon>
        <taxon>Flustrina</taxon>
        <taxon>Buguloidea</taxon>
        <taxon>Bugulidae</taxon>
        <taxon>Bugula</taxon>
    </lineage>
</organism>
<reference evidence="7" key="1">
    <citation type="submission" date="2020-06" db="EMBL/GenBank/DDBJ databases">
        <title>Draft genome of Bugula neritina, a colonial animal packing powerful symbionts and potential medicines.</title>
        <authorList>
            <person name="Rayko M."/>
        </authorList>
    </citation>
    <scope>NUCLEOTIDE SEQUENCE [LARGE SCALE GENOMIC DNA]</scope>
    <source>
        <strain evidence="7">Kwan_BN1</strain>
    </source>
</reference>
<keyword evidence="4" id="KW-1133">Transmembrane helix</keyword>
<evidence type="ECO:0000313" key="7">
    <source>
        <dbReference type="EMBL" id="KAF6034277.1"/>
    </source>
</evidence>
<dbReference type="GO" id="GO:0016020">
    <property type="term" value="C:membrane"/>
    <property type="evidence" value="ECO:0007669"/>
    <property type="project" value="UniProtKB-SubCell"/>
</dbReference>
<evidence type="ECO:0000313" key="8">
    <source>
        <dbReference type="Proteomes" id="UP000593567"/>
    </source>
</evidence>
<dbReference type="PANTHER" id="PTHR12770">
    <property type="entry name" value="RUS1 FAMILY PROTEIN C16ORF58"/>
    <property type="match status" value="1"/>
</dbReference>
<keyword evidence="5" id="KW-0472">Membrane</keyword>
<feature type="domain" description="Protein root UVB sensitive/RUS" evidence="6">
    <location>
        <begin position="38"/>
        <end position="73"/>
    </location>
</feature>
<proteinExistence type="inferred from homology"/>
<dbReference type="EMBL" id="VXIV02001112">
    <property type="protein sequence ID" value="KAF6034277.1"/>
    <property type="molecule type" value="Genomic_DNA"/>
</dbReference>
<dbReference type="InterPro" id="IPR006968">
    <property type="entry name" value="RUS_fam"/>
</dbReference>
<evidence type="ECO:0000256" key="1">
    <source>
        <dbReference type="ARBA" id="ARBA00004370"/>
    </source>
</evidence>
<evidence type="ECO:0000256" key="2">
    <source>
        <dbReference type="ARBA" id="ARBA00007558"/>
    </source>
</evidence>
<dbReference type="InterPro" id="IPR054549">
    <property type="entry name" value="UVB_sens_RUS_dom"/>
</dbReference>